<protein>
    <recommendedName>
        <fullName evidence="7">ATP synthase subunit delta</fullName>
    </recommendedName>
    <alternativeName>
        <fullName evidence="7">ATP synthase F(1) sector subunit delta</fullName>
    </alternativeName>
    <alternativeName>
        <fullName evidence="7">F-type ATPase subunit delta</fullName>
        <shortName evidence="7">F-ATPase subunit delta</shortName>
    </alternativeName>
</protein>
<organism evidence="8 9">
    <name type="scientific">Lutibacter profundi</name>
    <dbReference type="NCBI Taxonomy" id="1622118"/>
    <lineage>
        <taxon>Bacteria</taxon>
        <taxon>Pseudomonadati</taxon>
        <taxon>Bacteroidota</taxon>
        <taxon>Flavobacteriia</taxon>
        <taxon>Flavobacteriales</taxon>
        <taxon>Flavobacteriaceae</taxon>
        <taxon>Lutibacter</taxon>
    </lineage>
</organism>
<dbReference type="EMBL" id="CP013355">
    <property type="protein sequence ID" value="AMC11238.1"/>
    <property type="molecule type" value="Genomic_DNA"/>
</dbReference>
<dbReference type="OrthoDB" id="9802471at2"/>
<evidence type="ECO:0000256" key="1">
    <source>
        <dbReference type="ARBA" id="ARBA00004370"/>
    </source>
</evidence>
<comment type="similarity">
    <text evidence="7">Belongs to the ATPase delta chain family.</text>
</comment>
<gene>
    <name evidence="7" type="primary">atpH</name>
    <name evidence="8" type="ORF">Lupro_08210</name>
</gene>
<dbReference type="GO" id="GO:0046933">
    <property type="term" value="F:proton-transporting ATP synthase activity, rotational mechanism"/>
    <property type="evidence" value="ECO:0007669"/>
    <property type="project" value="UniProtKB-UniRule"/>
</dbReference>
<keyword evidence="9" id="KW-1185">Reference proteome</keyword>
<dbReference type="Gene3D" id="1.10.520.20">
    <property type="entry name" value="N-terminal domain of the delta subunit of the F1F0-ATP synthase"/>
    <property type="match status" value="1"/>
</dbReference>
<proteinExistence type="inferred from homology"/>
<reference evidence="9" key="1">
    <citation type="submission" date="2015-12" db="EMBL/GenBank/DDBJ databases">
        <title>Complete genome sequence of Lutibacter profundus strain LP1.</title>
        <authorList>
            <person name="Wissuwa J."/>
            <person name="Le Moine Bauer S."/>
            <person name="Stokke R."/>
            <person name="Dahle H."/>
            <person name="Steen I.H."/>
        </authorList>
    </citation>
    <scope>NUCLEOTIDE SEQUENCE [LARGE SCALE GENOMIC DNA]</scope>
    <source>
        <strain evidence="9">LP1</strain>
    </source>
</reference>
<dbReference type="HAMAP" id="MF_01416">
    <property type="entry name" value="ATP_synth_delta_bact"/>
    <property type="match status" value="1"/>
</dbReference>
<dbReference type="NCBIfam" id="TIGR01145">
    <property type="entry name" value="ATP_synt_delta"/>
    <property type="match status" value="1"/>
</dbReference>
<keyword evidence="3 7" id="KW-0375">Hydrogen ion transport</keyword>
<name>A0A0X8G735_9FLAO</name>
<keyword evidence="4 7" id="KW-0406">Ion transport</keyword>
<evidence type="ECO:0000313" key="9">
    <source>
        <dbReference type="Proteomes" id="UP000059672"/>
    </source>
</evidence>
<dbReference type="Proteomes" id="UP000059672">
    <property type="component" value="Chromosome"/>
</dbReference>
<dbReference type="InterPro" id="IPR000711">
    <property type="entry name" value="ATPase_OSCP/dsu"/>
</dbReference>
<sequence>MSGSRAAVRYAKAILSFALEQHKETEVNKDMLLIANTIDESKELQLFLNNPIIKSELKKKALNKVFSTKITSLTSSLINLLIDNKRLSIIEGVAKKYTILFDSLKGIEVAKVTTAISLTDDLNKQVLNKVKEITGKQATIENIVNPDIIGGFILRIGDIQYDASIANKLQILKRQFEDESLSLKL</sequence>
<accession>A0A0X8G735</accession>
<dbReference type="STRING" id="1622118.Lupro_08210"/>
<dbReference type="Pfam" id="PF00213">
    <property type="entry name" value="OSCP"/>
    <property type="match status" value="1"/>
</dbReference>
<keyword evidence="5 7" id="KW-0472">Membrane</keyword>
<evidence type="ECO:0000256" key="6">
    <source>
        <dbReference type="ARBA" id="ARBA00023310"/>
    </source>
</evidence>
<reference evidence="8 9" key="2">
    <citation type="journal article" date="2016" name="Int. J. Syst. Evol. Microbiol.">
        <title>Lutibacter profundi sp. nov., isolated from a deep-sea hydrothermal system on the Arctic Mid-Ocean Ridge and emended description of the genus Lutibacter.</title>
        <authorList>
            <person name="Le Moine Bauer S."/>
            <person name="Roalkvam I."/>
            <person name="Steen I.H."/>
            <person name="Dahle H."/>
        </authorList>
    </citation>
    <scope>NUCLEOTIDE SEQUENCE [LARGE SCALE GENOMIC DNA]</scope>
    <source>
        <strain evidence="8 9">LP1</strain>
    </source>
</reference>
<keyword evidence="7" id="KW-0139">CF(1)</keyword>
<dbReference type="RefSeq" id="WP_068208552.1">
    <property type="nucleotide sequence ID" value="NZ_CP013355.1"/>
</dbReference>
<dbReference type="PATRIC" id="fig|1622118.3.peg.1697"/>
<dbReference type="SUPFAM" id="SSF47928">
    <property type="entry name" value="N-terminal domain of the delta subunit of the F1F0-ATP synthase"/>
    <property type="match status" value="1"/>
</dbReference>
<comment type="subcellular location">
    <subcellularLocation>
        <location evidence="7">Cell membrane</location>
        <topology evidence="7">Peripheral membrane protein</topology>
    </subcellularLocation>
    <subcellularLocation>
        <location evidence="1">Membrane</location>
    </subcellularLocation>
</comment>
<comment type="function">
    <text evidence="7">This protein is part of the stalk that links CF(0) to CF(1). It either transmits conformational changes from CF(0) to CF(1) or is implicated in proton conduction.</text>
</comment>
<evidence type="ECO:0000256" key="3">
    <source>
        <dbReference type="ARBA" id="ARBA00022781"/>
    </source>
</evidence>
<evidence type="ECO:0000256" key="2">
    <source>
        <dbReference type="ARBA" id="ARBA00022448"/>
    </source>
</evidence>
<dbReference type="GO" id="GO:0005886">
    <property type="term" value="C:plasma membrane"/>
    <property type="evidence" value="ECO:0007669"/>
    <property type="project" value="UniProtKB-SubCell"/>
</dbReference>
<dbReference type="InterPro" id="IPR026015">
    <property type="entry name" value="ATP_synth_OSCP/delta_N_sf"/>
</dbReference>
<evidence type="ECO:0000313" key="8">
    <source>
        <dbReference type="EMBL" id="AMC11238.1"/>
    </source>
</evidence>
<evidence type="ECO:0000256" key="4">
    <source>
        <dbReference type="ARBA" id="ARBA00023065"/>
    </source>
</evidence>
<dbReference type="PANTHER" id="PTHR11910">
    <property type="entry name" value="ATP SYNTHASE DELTA CHAIN"/>
    <property type="match status" value="1"/>
</dbReference>
<evidence type="ECO:0000256" key="5">
    <source>
        <dbReference type="ARBA" id="ARBA00023136"/>
    </source>
</evidence>
<dbReference type="GO" id="GO:0045259">
    <property type="term" value="C:proton-transporting ATP synthase complex"/>
    <property type="evidence" value="ECO:0007669"/>
    <property type="project" value="UniProtKB-KW"/>
</dbReference>
<comment type="function">
    <text evidence="7">F(1)F(0) ATP synthase produces ATP from ADP in the presence of a proton or sodium gradient. F-type ATPases consist of two structural domains, F(1) containing the extramembraneous catalytic core and F(0) containing the membrane proton channel, linked together by a central stalk and a peripheral stalk. During catalysis, ATP synthesis in the catalytic domain of F(1) is coupled via a rotary mechanism of the central stalk subunits to proton translocation.</text>
</comment>
<evidence type="ECO:0000256" key="7">
    <source>
        <dbReference type="HAMAP-Rule" id="MF_01416"/>
    </source>
</evidence>
<keyword evidence="2 7" id="KW-0813">Transport</keyword>
<dbReference type="AlphaFoldDB" id="A0A0X8G735"/>
<keyword evidence="6 7" id="KW-0066">ATP synthesis</keyword>
<keyword evidence="7" id="KW-1003">Cell membrane</keyword>
<dbReference type="SUPFAM" id="SSF160527">
    <property type="entry name" value="V-type ATPase subunit E-like"/>
    <property type="match status" value="1"/>
</dbReference>
<dbReference type="PRINTS" id="PR00125">
    <property type="entry name" value="ATPASEDELTA"/>
</dbReference>
<dbReference type="KEGG" id="lut:Lupro_08210"/>